<evidence type="ECO:0000313" key="3">
    <source>
        <dbReference type="Proteomes" id="UP000434101"/>
    </source>
</evidence>
<dbReference type="RefSeq" id="WP_160066661.1">
    <property type="nucleotide sequence ID" value="NZ_WUYX01000064.1"/>
</dbReference>
<dbReference type="InterPro" id="IPR025164">
    <property type="entry name" value="Toastrack_DUF4097"/>
</dbReference>
<keyword evidence="3" id="KW-1185">Reference proteome</keyword>
<feature type="domain" description="DUF4097" evidence="1">
    <location>
        <begin position="124"/>
        <end position="272"/>
    </location>
</feature>
<organism evidence="2 3">
    <name type="scientific">Natronorubrum halalkaliphilum</name>
    <dbReference type="NCBI Taxonomy" id="2691917"/>
    <lineage>
        <taxon>Archaea</taxon>
        <taxon>Methanobacteriati</taxon>
        <taxon>Methanobacteriota</taxon>
        <taxon>Stenosarchaea group</taxon>
        <taxon>Halobacteria</taxon>
        <taxon>Halobacteriales</taxon>
        <taxon>Natrialbaceae</taxon>
        <taxon>Natronorubrum</taxon>
    </lineage>
</organism>
<comment type="caution">
    <text evidence="2">The sequence shown here is derived from an EMBL/GenBank/DDBJ whole genome shotgun (WGS) entry which is preliminary data.</text>
</comment>
<protein>
    <submittedName>
        <fullName evidence="2">DUF4097 family beta strand repeat protein</fullName>
    </submittedName>
</protein>
<name>A0A6B0VPV4_9EURY</name>
<dbReference type="EMBL" id="WUYX01000064">
    <property type="protein sequence ID" value="MXV63851.1"/>
    <property type="molecule type" value="Genomic_DNA"/>
</dbReference>
<dbReference type="AlphaFoldDB" id="A0A6B0VPV4"/>
<evidence type="ECO:0000313" key="2">
    <source>
        <dbReference type="EMBL" id="MXV63851.1"/>
    </source>
</evidence>
<proteinExistence type="predicted"/>
<reference evidence="2 3" key="1">
    <citation type="submission" date="2020-01" db="EMBL/GenBank/DDBJ databases">
        <title>Natronorubrum sp. JWXQ-INN 674 isolated from Inner Mongolia Autonomous Region of China.</title>
        <authorList>
            <person name="Xue Q."/>
        </authorList>
    </citation>
    <scope>NUCLEOTIDE SEQUENCE [LARGE SCALE GENOMIC DNA]</scope>
    <source>
        <strain evidence="2 3">JWXQ-INN-674</strain>
    </source>
</reference>
<accession>A0A6B0VPV4</accession>
<dbReference type="PROSITE" id="PS51257">
    <property type="entry name" value="PROKAR_LIPOPROTEIN"/>
    <property type="match status" value="1"/>
</dbReference>
<dbReference type="OrthoDB" id="186835at2157"/>
<dbReference type="Proteomes" id="UP000434101">
    <property type="component" value="Unassembled WGS sequence"/>
</dbReference>
<sequence>MTRVASRRSVLAGSAVGAVCGLAGCLSGGRDVEETITETHAADELSAIAVSTVVSDVDVHAASQGSIDIEGRKGAVSRDDLESIGLRTSTADGVLEVAVDRNDSRTLFGLRPDPILDLSLTVPEALEVCRIESGAGDVDVANVHGDLRIETETGNVTASAVDGTVSATTETGSVVVDDPASIDRLATVTGDVTASLPGIDGDAVIGTTTGGIDLRVPDELDLTLEITTETGEISVTGVDALPEMTGDSLIEAVVGDGTHRLEIVTETGDVAVTDRSE</sequence>
<dbReference type="Pfam" id="PF13349">
    <property type="entry name" value="DUF4097"/>
    <property type="match status" value="1"/>
</dbReference>
<gene>
    <name evidence="2" type="ORF">GS429_17635</name>
</gene>
<evidence type="ECO:0000259" key="1">
    <source>
        <dbReference type="Pfam" id="PF13349"/>
    </source>
</evidence>